<feature type="domain" description="Fervidolysin-like N-terminal prodomain" evidence="1">
    <location>
        <begin position="177"/>
        <end position="232"/>
    </location>
</feature>
<protein>
    <recommendedName>
        <fullName evidence="1">Fervidolysin-like N-terminal prodomain domain-containing protein</fullName>
    </recommendedName>
</protein>
<dbReference type="EMBL" id="PFCN01000035">
    <property type="protein sequence ID" value="PIR70122.1"/>
    <property type="molecule type" value="Genomic_DNA"/>
</dbReference>
<dbReference type="Pfam" id="PF22148">
    <property type="entry name" value="Fervidolysin_NPro-like"/>
    <property type="match status" value="1"/>
</dbReference>
<proteinExistence type="predicted"/>
<dbReference type="InterPro" id="IPR054399">
    <property type="entry name" value="Fervidolysin-like_N_prodom"/>
</dbReference>
<dbReference type="Proteomes" id="UP000229383">
    <property type="component" value="Unassembled WGS sequence"/>
</dbReference>
<feature type="non-terminal residue" evidence="2">
    <location>
        <position position="1"/>
    </location>
</feature>
<evidence type="ECO:0000259" key="1">
    <source>
        <dbReference type="Pfam" id="PF22148"/>
    </source>
</evidence>
<organism evidence="2 3">
    <name type="scientific">Candidatus Niyogibacteria bacterium CG10_big_fil_rev_8_21_14_0_10_42_19</name>
    <dbReference type="NCBI Taxonomy" id="1974725"/>
    <lineage>
        <taxon>Bacteria</taxon>
        <taxon>Candidatus Niyogiibacteriota</taxon>
    </lineage>
</organism>
<evidence type="ECO:0000313" key="3">
    <source>
        <dbReference type="Proteomes" id="UP000229383"/>
    </source>
</evidence>
<name>A0A2H0TF01_9BACT</name>
<reference evidence="3" key="1">
    <citation type="submission" date="2017-09" db="EMBL/GenBank/DDBJ databases">
        <title>Depth-based differentiation of microbial function through sediment-hosted aquifers and enrichment of novel symbionts in the deep terrestrial subsurface.</title>
        <authorList>
            <person name="Probst A.J."/>
            <person name="Ladd B."/>
            <person name="Jarett J.K."/>
            <person name="Geller-Mcgrath D.E."/>
            <person name="Sieber C.M.K."/>
            <person name="Emerson J.B."/>
            <person name="Anantharaman K."/>
            <person name="Thomas B.C."/>
            <person name="Malmstrom R."/>
            <person name="Stieglmeier M."/>
            <person name="Klingl A."/>
            <person name="Woyke T."/>
            <person name="Ryan C.M."/>
            <person name="Banfield J.F."/>
        </authorList>
    </citation>
    <scope>NUCLEOTIDE SEQUENCE [LARGE SCALE GENOMIC DNA]</scope>
</reference>
<accession>A0A2H0TF01</accession>
<gene>
    <name evidence="2" type="ORF">COU46_03145</name>
</gene>
<dbReference type="AlphaFoldDB" id="A0A2H0TF01"/>
<evidence type="ECO:0000313" key="2">
    <source>
        <dbReference type="EMBL" id="PIR70122.1"/>
    </source>
</evidence>
<comment type="caution">
    <text evidence="2">The sequence shown here is derived from an EMBL/GenBank/DDBJ whole genome shotgun (WGS) entry which is preliminary data.</text>
</comment>
<sequence>NKAEILGEEKKTFQSPLVDFPIVAYFFTGNDVLKTNPGEEAVFSQGNFKSIQIAPNSKITLNPGVYNTESLIFGNNSVITFLGTTTINIKKSADIGNKVVFSPSNELPLESIKINSQGNEIRIGNGSITSGIITAPDATLILGSKTLHRGQLIAKHINIGKEGILSREESFEKESDPGKVVEGEGGVKFVVNEIIILFKDEATLNDAQEIAQLVNGVVAGFVPNPSIYKIRVLAETIFELDNFISMIKNSGKPAIIEVVPNYINQ</sequence>